<dbReference type="Proteomes" id="UP000184516">
    <property type="component" value="Unassembled WGS sequence"/>
</dbReference>
<sequence length="44" mass="5474">MLNFFCYYFTQIRNWIPNLCKIYEDLFLNKNANPDFRIGIFYTI</sequence>
<evidence type="ECO:0000313" key="1">
    <source>
        <dbReference type="EMBL" id="SHG92239.1"/>
    </source>
</evidence>
<organism evidence="1 2">
    <name type="scientific">Flavobacterium fluvii</name>
    <dbReference type="NCBI Taxonomy" id="468056"/>
    <lineage>
        <taxon>Bacteria</taxon>
        <taxon>Pseudomonadati</taxon>
        <taxon>Bacteroidota</taxon>
        <taxon>Flavobacteriia</taxon>
        <taxon>Flavobacteriales</taxon>
        <taxon>Flavobacteriaceae</taxon>
        <taxon>Flavobacterium</taxon>
    </lineage>
</organism>
<reference evidence="2" key="1">
    <citation type="submission" date="2016-11" db="EMBL/GenBank/DDBJ databases">
        <authorList>
            <person name="Varghese N."/>
            <person name="Submissions S."/>
        </authorList>
    </citation>
    <scope>NUCLEOTIDE SEQUENCE [LARGE SCALE GENOMIC DNA]</scope>
    <source>
        <strain evidence="2">DSM 19978</strain>
    </source>
</reference>
<keyword evidence="2" id="KW-1185">Reference proteome</keyword>
<gene>
    <name evidence="1" type="ORF">SAMN05443549_108136</name>
</gene>
<evidence type="ECO:0000313" key="2">
    <source>
        <dbReference type="Proteomes" id="UP000184516"/>
    </source>
</evidence>
<protein>
    <submittedName>
        <fullName evidence="1">Uncharacterized protein</fullName>
    </submittedName>
</protein>
<name>A0A1M5NSR2_9FLAO</name>
<accession>A0A1M5NSR2</accession>
<dbReference type="EMBL" id="FQWB01000008">
    <property type="protein sequence ID" value="SHG92239.1"/>
    <property type="molecule type" value="Genomic_DNA"/>
</dbReference>
<dbReference type="AlphaFoldDB" id="A0A1M5NSR2"/>
<proteinExistence type="predicted"/>